<feature type="transmembrane region" description="Helical" evidence="1">
    <location>
        <begin position="82"/>
        <end position="100"/>
    </location>
</feature>
<feature type="transmembrane region" description="Helical" evidence="1">
    <location>
        <begin position="56"/>
        <end position="76"/>
    </location>
</feature>
<dbReference type="Pfam" id="PF12089">
    <property type="entry name" value="DUF3566"/>
    <property type="match status" value="1"/>
</dbReference>
<comment type="caution">
    <text evidence="3">The sequence shown here is derived from an EMBL/GenBank/DDBJ whole genome shotgun (WGS) entry which is preliminary data.</text>
</comment>
<organism evidence="3 4">
    <name type="scientific">Hydrogenispora ethanolica</name>
    <dbReference type="NCBI Taxonomy" id="1082276"/>
    <lineage>
        <taxon>Bacteria</taxon>
        <taxon>Bacillati</taxon>
        <taxon>Bacillota</taxon>
        <taxon>Hydrogenispora</taxon>
    </lineage>
</organism>
<evidence type="ECO:0000313" key="4">
    <source>
        <dbReference type="Proteomes" id="UP000295008"/>
    </source>
</evidence>
<keyword evidence="1 3" id="KW-0812">Transmembrane</keyword>
<dbReference type="Proteomes" id="UP000295008">
    <property type="component" value="Unassembled WGS sequence"/>
</dbReference>
<protein>
    <submittedName>
        <fullName evidence="3">Transmembrane protein DUF3566</fullName>
    </submittedName>
</protein>
<evidence type="ECO:0000259" key="2">
    <source>
        <dbReference type="Pfam" id="PF12089"/>
    </source>
</evidence>
<accession>A0A4R1RW83</accession>
<keyword evidence="1" id="KW-1133">Transmembrane helix</keyword>
<sequence length="104" mass="10344">MKSLEIKRIGGGSCFRFGFAVGIVVGLVTCIVLLVARISLREIGIELGTVAPTSGALQVGAAVAGVIIASLAAGLITGAGGAILAFIYNVFAATVGGIQLKVDE</sequence>
<feature type="domain" description="DUF3566" evidence="2">
    <location>
        <begin position="3"/>
        <end position="103"/>
    </location>
</feature>
<dbReference type="AlphaFoldDB" id="A0A4R1RW83"/>
<keyword evidence="4" id="KW-1185">Reference proteome</keyword>
<reference evidence="3 4" key="1">
    <citation type="submission" date="2019-03" db="EMBL/GenBank/DDBJ databases">
        <title>Genomic Encyclopedia of Type Strains, Phase IV (KMG-IV): sequencing the most valuable type-strain genomes for metagenomic binning, comparative biology and taxonomic classification.</title>
        <authorList>
            <person name="Goeker M."/>
        </authorList>
    </citation>
    <scope>NUCLEOTIDE SEQUENCE [LARGE SCALE GENOMIC DNA]</scope>
    <source>
        <strain evidence="3 4">LX-B</strain>
    </source>
</reference>
<dbReference type="RefSeq" id="WP_165907913.1">
    <property type="nucleotide sequence ID" value="NZ_SLUN01000009.1"/>
</dbReference>
<gene>
    <name evidence="3" type="ORF">EDC14_100946</name>
</gene>
<keyword evidence="1" id="KW-0472">Membrane</keyword>
<feature type="transmembrane region" description="Helical" evidence="1">
    <location>
        <begin position="15"/>
        <end position="36"/>
    </location>
</feature>
<evidence type="ECO:0000256" key="1">
    <source>
        <dbReference type="SAM" id="Phobius"/>
    </source>
</evidence>
<dbReference type="InterPro" id="IPR021949">
    <property type="entry name" value="DUF3566_TM"/>
</dbReference>
<proteinExistence type="predicted"/>
<name>A0A4R1RW83_HYDET</name>
<dbReference type="EMBL" id="SLUN01000009">
    <property type="protein sequence ID" value="TCL70729.1"/>
    <property type="molecule type" value="Genomic_DNA"/>
</dbReference>
<evidence type="ECO:0000313" key="3">
    <source>
        <dbReference type="EMBL" id="TCL70729.1"/>
    </source>
</evidence>